<accession>A0ACC1HPG3</accession>
<reference evidence="1" key="1">
    <citation type="submission" date="2022-06" db="EMBL/GenBank/DDBJ databases">
        <title>Phylogenomic reconstructions and comparative analyses of Kickxellomycotina fungi.</title>
        <authorList>
            <person name="Reynolds N.K."/>
            <person name="Stajich J.E."/>
            <person name="Barry K."/>
            <person name="Grigoriev I.V."/>
            <person name="Crous P."/>
            <person name="Smith M.E."/>
        </authorList>
    </citation>
    <scope>NUCLEOTIDE SEQUENCE</scope>
    <source>
        <strain evidence="1">RSA 2271</strain>
    </source>
</reference>
<proteinExistence type="predicted"/>
<sequence>MLSSYYSNSYGLTSSILNDEDSGYDTSSQPSMASSMHYYQMSVGIHPANNGMHVGYPFPRTPHHHNHYPQNHPHFMAALSGSVDRVLRQPPHHFGLQKDGQRQKVARATKIPQAVLHAADLLCRMLNANPDNRPTASQVLSHPFFSESGDWFVNTRQGDIDIWKDEIREAIQDSSDPHHGLATSSKSQYTYNGIETFNSDVLASPVAAGAIGNGNSGGGGDKDMHASAARTTTSYADDALSDDSCYFAAGMDIDAYLRYCD</sequence>
<organism evidence="1 2">
    <name type="scientific">Spiromyces aspiralis</name>
    <dbReference type="NCBI Taxonomy" id="68401"/>
    <lineage>
        <taxon>Eukaryota</taxon>
        <taxon>Fungi</taxon>
        <taxon>Fungi incertae sedis</taxon>
        <taxon>Zoopagomycota</taxon>
        <taxon>Kickxellomycotina</taxon>
        <taxon>Kickxellomycetes</taxon>
        <taxon>Kickxellales</taxon>
        <taxon>Kickxellaceae</taxon>
        <taxon>Spiromyces</taxon>
    </lineage>
</organism>
<dbReference type="Proteomes" id="UP001145114">
    <property type="component" value="Unassembled WGS sequence"/>
</dbReference>
<gene>
    <name evidence="1" type="ORF">EV182_004601</name>
</gene>
<evidence type="ECO:0000313" key="2">
    <source>
        <dbReference type="Proteomes" id="UP001145114"/>
    </source>
</evidence>
<comment type="caution">
    <text evidence="1">The sequence shown here is derived from an EMBL/GenBank/DDBJ whole genome shotgun (WGS) entry which is preliminary data.</text>
</comment>
<name>A0ACC1HPG3_9FUNG</name>
<keyword evidence="2" id="KW-1185">Reference proteome</keyword>
<protein>
    <submittedName>
        <fullName evidence="1">Uncharacterized protein</fullName>
    </submittedName>
</protein>
<dbReference type="EMBL" id="JAMZIH010001450">
    <property type="protein sequence ID" value="KAJ1678186.1"/>
    <property type="molecule type" value="Genomic_DNA"/>
</dbReference>
<evidence type="ECO:0000313" key="1">
    <source>
        <dbReference type="EMBL" id="KAJ1678186.1"/>
    </source>
</evidence>